<sequence>MEPNKPVSTLQLHPVYQPIVDRQLSVVGYESFIRGTDATRVLADFVSPSLHRLDRIVAMDTLCKQLALEKYTGSAPLFLNSHPYSCDPFPQPLSLPKQHGLVIELTEHALVYEEQRLLKNVEWLSARGVRFAIDDFGYGFLSLPFIMRLQPQYIKLAKEVVQSCSDERSQDVLKRILQPFRDMGIQIIAEGIESEAQFESLHLVVDAFQGYWISKPKILLGA</sequence>
<dbReference type="InterPro" id="IPR035919">
    <property type="entry name" value="EAL_sf"/>
</dbReference>
<dbReference type="Proteomes" id="UP000031967">
    <property type="component" value="Unassembled WGS sequence"/>
</dbReference>
<dbReference type="CDD" id="cd01948">
    <property type="entry name" value="EAL"/>
    <property type="match status" value="1"/>
</dbReference>
<organism evidence="2 3">
    <name type="scientific">Gordoniibacillus kamchatkensis</name>
    <dbReference type="NCBI Taxonomy" id="1590651"/>
    <lineage>
        <taxon>Bacteria</taxon>
        <taxon>Bacillati</taxon>
        <taxon>Bacillota</taxon>
        <taxon>Bacilli</taxon>
        <taxon>Bacillales</taxon>
        <taxon>Paenibacillaceae</taxon>
        <taxon>Gordoniibacillus</taxon>
    </lineage>
</organism>
<dbReference type="SMART" id="SM00052">
    <property type="entry name" value="EAL"/>
    <property type="match status" value="1"/>
</dbReference>
<proteinExistence type="predicted"/>
<evidence type="ECO:0000313" key="3">
    <source>
        <dbReference type="Proteomes" id="UP000031967"/>
    </source>
</evidence>
<evidence type="ECO:0000313" key="2">
    <source>
        <dbReference type="EMBL" id="KIL39573.1"/>
    </source>
</evidence>
<dbReference type="PANTHER" id="PTHR33121">
    <property type="entry name" value="CYCLIC DI-GMP PHOSPHODIESTERASE PDEF"/>
    <property type="match status" value="1"/>
</dbReference>
<gene>
    <name evidence="2" type="ORF">SD70_19415</name>
</gene>
<dbReference type="Pfam" id="PF00563">
    <property type="entry name" value="EAL"/>
    <property type="match status" value="1"/>
</dbReference>
<keyword evidence="3" id="KW-1185">Reference proteome</keyword>
<dbReference type="RefSeq" id="WP_041049178.1">
    <property type="nucleotide sequence ID" value="NZ_JXAK01000035.1"/>
</dbReference>
<evidence type="ECO:0000259" key="1">
    <source>
        <dbReference type="PROSITE" id="PS50883"/>
    </source>
</evidence>
<dbReference type="SUPFAM" id="SSF141868">
    <property type="entry name" value="EAL domain-like"/>
    <property type="match status" value="1"/>
</dbReference>
<reference evidence="2 3" key="1">
    <citation type="submission" date="2014-12" db="EMBL/GenBank/DDBJ databases">
        <title>Draft genome sequence of Paenibacillus kamchatkensis strain B-2647.</title>
        <authorList>
            <person name="Karlyshev A.V."/>
            <person name="Kudryashova E.B."/>
        </authorList>
    </citation>
    <scope>NUCLEOTIDE SEQUENCE [LARGE SCALE GENOMIC DNA]</scope>
    <source>
        <strain evidence="2 3">VKM B-2647</strain>
    </source>
</reference>
<comment type="caution">
    <text evidence="2">The sequence shown here is derived from an EMBL/GenBank/DDBJ whole genome shotgun (WGS) entry which is preliminary data.</text>
</comment>
<accession>A0ABR5AFV6</accession>
<dbReference type="EMBL" id="JXAK01000035">
    <property type="protein sequence ID" value="KIL39573.1"/>
    <property type="molecule type" value="Genomic_DNA"/>
</dbReference>
<dbReference type="PROSITE" id="PS50883">
    <property type="entry name" value="EAL"/>
    <property type="match status" value="1"/>
</dbReference>
<dbReference type="InterPro" id="IPR050706">
    <property type="entry name" value="Cyclic-di-GMP_PDE-like"/>
</dbReference>
<dbReference type="InterPro" id="IPR001633">
    <property type="entry name" value="EAL_dom"/>
</dbReference>
<feature type="domain" description="EAL" evidence="1">
    <location>
        <begin position="1"/>
        <end position="222"/>
    </location>
</feature>
<dbReference type="PANTHER" id="PTHR33121:SF15">
    <property type="entry name" value="BLUE LIGHT- AND TEMPERATURE-REGULATED ANTIREPRESSOR BLUF"/>
    <property type="match status" value="1"/>
</dbReference>
<protein>
    <recommendedName>
        <fullName evidence="1">EAL domain-containing protein</fullName>
    </recommendedName>
</protein>
<dbReference type="Gene3D" id="3.20.20.450">
    <property type="entry name" value="EAL domain"/>
    <property type="match status" value="1"/>
</dbReference>
<name>A0ABR5AFV6_9BACL</name>